<dbReference type="InterPro" id="IPR036514">
    <property type="entry name" value="SGNH_hydro_sf"/>
</dbReference>
<gene>
    <name evidence="4" type="ORF">ACFOEB_03455</name>
</gene>
<evidence type="ECO:0000313" key="4">
    <source>
        <dbReference type="EMBL" id="MFC3154246.1"/>
    </source>
</evidence>
<evidence type="ECO:0000256" key="2">
    <source>
        <dbReference type="SAM" id="SignalP"/>
    </source>
</evidence>
<keyword evidence="1" id="KW-0378">Hydrolase</keyword>
<dbReference type="PANTHER" id="PTHR22901:SF0">
    <property type="entry name" value="SIALATE O-ACETYLESTERASE"/>
    <property type="match status" value="1"/>
</dbReference>
<feature type="signal peptide" evidence="2">
    <location>
        <begin position="1"/>
        <end position="28"/>
    </location>
</feature>
<protein>
    <submittedName>
        <fullName evidence="4">Sialate O-acetylesterase</fullName>
    </submittedName>
</protein>
<evidence type="ECO:0000313" key="5">
    <source>
        <dbReference type="Proteomes" id="UP001595548"/>
    </source>
</evidence>
<dbReference type="InterPro" id="IPR039329">
    <property type="entry name" value="SIAE"/>
</dbReference>
<reference evidence="5" key="1">
    <citation type="journal article" date="2019" name="Int. J. Syst. Evol. Microbiol.">
        <title>The Global Catalogue of Microorganisms (GCM) 10K type strain sequencing project: providing services to taxonomists for standard genome sequencing and annotation.</title>
        <authorList>
            <consortium name="The Broad Institute Genomics Platform"/>
            <consortium name="The Broad Institute Genome Sequencing Center for Infectious Disease"/>
            <person name="Wu L."/>
            <person name="Ma J."/>
        </authorList>
    </citation>
    <scope>NUCLEOTIDE SEQUENCE [LARGE SCALE GENOMIC DNA]</scope>
    <source>
        <strain evidence="5">KCTC 52141</strain>
    </source>
</reference>
<comment type="caution">
    <text evidence="4">The sequence shown here is derived from an EMBL/GenBank/DDBJ whole genome shotgun (WGS) entry which is preliminary data.</text>
</comment>
<sequence length="657" mass="70995">MSIVSNARILLIAPFAVALSITSFSAAADVQLPRILSDGAILQRDQPVVFWGTADPGEAVALSVDGEQVASGQADADGQWRISSSNTFGAGGPHTVTLAGDNRIELADVYFGDVWLASGQSNMELPMARVAEKYAAEIAKSANTRIRQFKVPKVVDYQAPQTDVPEGSWVAAAPDTLPDFSAVGYFFAKAIEQAEDVPVGIVTAAYGGSTAQSWMSPEALKAFPHYLAQAEQNAKPGYVDAQKAADRKASDQWYSYINKHDQGLADNWLAADADSQWQAIKLPGFWSERGLGEINGVVWLKKTVMVPESAAGQAATLRLGRIVDADTAYVNGQQVGNITYQYPPRIYPVPTGVLKAGANEITVRLITNNNDGGFVPDKPYALELASKSIDLAGEWRYRIGVNHTSTPPTTFWDFLQPVGMYNAMLSPLFNVPFKGVIWYQGESNVGAAAEYAQLLPALVRDWRAHFKQPRLPFIVAQLPGFGALTDDANQPSDWAVMRDSQAHVLSEPNTALTVNLGLGEWNDIHPLNKKGVADRLALAARKLVYAEAKLAADSPAAYRMSIEEDKILISVAHASRGLVSKGKPSGFAIAGGDGEFVWAKAELQGDHILVWSDKVKAPTRVRYGWADFPDKANVKNRSGLPLMPFSLSLPVEEKAAD</sequence>
<dbReference type="RefSeq" id="WP_382414396.1">
    <property type="nucleotide sequence ID" value="NZ_AP031500.1"/>
</dbReference>
<dbReference type="Gene3D" id="2.60.40.10">
    <property type="entry name" value="Immunoglobulins"/>
    <property type="match status" value="1"/>
</dbReference>
<dbReference type="Proteomes" id="UP001595548">
    <property type="component" value="Unassembled WGS sequence"/>
</dbReference>
<evidence type="ECO:0000256" key="1">
    <source>
        <dbReference type="ARBA" id="ARBA00022801"/>
    </source>
</evidence>
<dbReference type="InterPro" id="IPR013783">
    <property type="entry name" value="Ig-like_fold"/>
</dbReference>
<feature type="domain" description="Sialate O-acetylesterase" evidence="3">
    <location>
        <begin position="113"/>
        <end position="234"/>
    </location>
</feature>
<keyword evidence="5" id="KW-1185">Reference proteome</keyword>
<dbReference type="PANTHER" id="PTHR22901">
    <property type="entry name" value="SIALATE O-ACETYLESTERASE"/>
    <property type="match status" value="1"/>
</dbReference>
<dbReference type="InterPro" id="IPR005181">
    <property type="entry name" value="SASA"/>
</dbReference>
<feature type="domain" description="Sialate O-acetylesterase" evidence="3">
    <location>
        <begin position="418"/>
        <end position="523"/>
    </location>
</feature>
<proteinExistence type="predicted"/>
<evidence type="ECO:0000259" key="3">
    <source>
        <dbReference type="Pfam" id="PF03629"/>
    </source>
</evidence>
<dbReference type="Pfam" id="PF03629">
    <property type="entry name" value="SASA"/>
    <property type="match status" value="2"/>
</dbReference>
<feature type="chain" id="PRO_5047066921" evidence="2">
    <location>
        <begin position="29"/>
        <end position="657"/>
    </location>
</feature>
<organism evidence="4 5">
    <name type="scientific">Gilvimarinus japonicus</name>
    <dbReference type="NCBI Taxonomy" id="1796469"/>
    <lineage>
        <taxon>Bacteria</taxon>
        <taxon>Pseudomonadati</taxon>
        <taxon>Pseudomonadota</taxon>
        <taxon>Gammaproteobacteria</taxon>
        <taxon>Cellvibrionales</taxon>
        <taxon>Cellvibrionaceae</taxon>
        <taxon>Gilvimarinus</taxon>
    </lineage>
</organism>
<keyword evidence="2" id="KW-0732">Signal</keyword>
<dbReference type="SUPFAM" id="SSF49785">
    <property type="entry name" value="Galactose-binding domain-like"/>
    <property type="match status" value="1"/>
</dbReference>
<accession>A0ABV7HN52</accession>
<dbReference type="SUPFAM" id="SSF52266">
    <property type="entry name" value="SGNH hydrolase"/>
    <property type="match status" value="1"/>
</dbReference>
<dbReference type="EMBL" id="JBHRTL010000004">
    <property type="protein sequence ID" value="MFC3154246.1"/>
    <property type="molecule type" value="Genomic_DNA"/>
</dbReference>
<dbReference type="InterPro" id="IPR008979">
    <property type="entry name" value="Galactose-bd-like_sf"/>
</dbReference>
<dbReference type="Gene3D" id="3.40.50.1110">
    <property type="entry name" value="SGNH hydrolase"/>
    <property type="match status" value="2"/>
</dbReference>
<name>A0ABV7HN52_9GAMM</name>